<evidence type="ECO:0000256" key="4">
    <source>
        <dbReference type="ARBA" id="ARBA00022692"/>
    </source>
</evidence>
<dbReference type="PANTHER" id="PTHR43386:SF25">
    <property type="entry name" value="PEPTIDE ABC TRANSPORTER PERMEASE PROTEIN"/>
    <property type="match status" value="1"/>
</dbReference>
<feature type="transmembrane region" description="Helical" evidence="7">
    <location>
        <begin position="185"/>
        <end position="207"/>
    </location>
</feature>
<dbReference type="EMBL" id="NPBY01000027">
    <property type="protein sequence ID" value="PAD77888.1"/>
    <property type="molecule type" value="Genomic_DNA"/>
</dbReference>
<dbReference type="OrthoDB" id="9797472at2"/>
<dbReference type="RefSeq" id="WP_095264602.1">
    <property type="nucleotide sequence ID" value="NZ_NPBY01000027.1"/>
</dbReference>
<keyword evidence="4 7" id="KW-0812">Transmembrane</keyword>
<dbReference type="Pfam" id="PF00528">
    <property type="entry name" value="BPD_transp_1"/>
    <property type="match status" value="1"/>
</dbReference>
<proteinExistence type="inferred from homology"/>
<keyword evidence="6 7" id="KW-0472">Membrane</keyword>
<dbReference type="InterPro" id="IPR050366">
    <property type="entry name" value="BP-dependent_transpt_permease"/>
</dbReference>
<comment type="subcellular location">
    <subcellularLocation>
        <location evidence="1 7">Cell membrane</location>
        <topology evidence="1 7">Multi-pass membrane protein</topology>
    </subcellularLocation>
</comment>
<dbReference type="Proteomes" id="UP000215596">
    <property type="component" value="Unassembled WGS sequence"/>
</dbReference>
<feature type="domain" description="ABC transmembrane type-1" evidence="8">
    <location>
        <begin position="64"/>
        <end position="253"/>
    </location>
</feature>
<dbReference type="GO" id="GO:0005886">
    <property type="term" value="C:plasma membrane"/>
    <property type="evidence" value="ECO:0007669"/>
    <property type="project" value="UniProtKB-SubCell"/>
</dbReference>
<dbReference type="PROSITE" id="PS50928">
    <property type="entry name" value="ABC_TM1"/>
    <property type="match status" value="1"/>
</dbReference>
<evidence type="ECO:0000313" key="9">
    <source>
        <dbReference type="EMBL" id="PAD77888.1"/>
    </source>
</evidence>
<dbReference type="Gene3D" id="1.10.3720.10">
    <property type="entry name" value="MetI-like"/>
    <property type="match status" value="1"/>
</dbReference>
<reference evidence="9 10" key="1">
    <citation type="submission" date="2017-07" db="EMBL/GenBank/DDBJ databases">
        <title>Isolation and whole genome analysis of endospore-forming bacteria from heroin.</title>
        <authorList>
            <person name="Kalinowski J."/>
            <person name="Ahrens B."/>
            <person name="Al-Dilaimi A."/>
            <person name="Winkler A."/>
            <person name="Wibberg D."/>
            <person name="Schleenbecker U."/>
            <person name="Ruckert C."/>
            <person name="Wolfel R."/>
            <person name="Grass G."/>
        </authorList>
    </citation>
    <scope>NUCLEOTIDE SEQUENCE [LARGE SCALE GENOMIC DNA]</scope>
    <source>
        <strain evidence="9 10">7537-G1</strain>
    </source>
</reference>
<keyword evidence="3" id="KW-1003">Cell membrane</keyword>
<dbReference type="CDD" id="cd06261">
    <property type="entry name" value="TM_PBP2"/>
    <property type="match status" value="1"/>
</dbReference>
<evidence type="ECO:0000256" key="5">
    <source>
        <dbReference type="ARBA" id="ARBA00022989"/>
    </source>
</evidence>
<dbReference type="GO" id="GO:0055085">
    <property type="term" value="P:transmembrane transport"/>
    <property type="evidence" value="ECO:0007669"/>
    <property type="project" value="InterPro"/>
</dbReference>
<evidence type="ECO:0000256" key="6">
    <source>
        <dbReference type="ARBA" id="ARBA00023136"/>
    </source>
</evidence>
<comment type="similarity">
    <text evidence="7">Belongs to the binding-protein-dependent transport system permease family.</text>
</comment>
<evidence type="ECO:0000256" key="3">
    <source>
        <dbReference type="ARBA" id="ARBA00022475"/>
    </source>
</evidence>
<feature type="transmembrane region" description="Helical" evidence="7">
    <location>
        <begin position="67"/>
        <end position="91"/>
    </location>
</feature>
<name>A0A268EXM9_9BACL</name>
<dbReference type="PANTHER" id="PTHR43386">
    <property type="entry name" value="OLIGOPEPTIDE TRANSPORT SYSTEM PERMEASE PROTEIN APPC"/>
    <property type="match status" value="1"/>
</dbReference>
<organism evidence="9 10">
    <name type="scientific">Paenibacillus campinasensis</name>
    <dbReference type="NCBI Taxonomy" id="66347"/>
    <lineage>
        <taxon>Bacteria</taxon>
        <taxon>Bacillati</taxon>
        <taxon>Bacillota</taxon>
        <taxon>Bacilli</taxon>
        <taxon>Bacillales</taxon>
        <taxon>Paenibacillaceae</taxon>
        <taxon>Paenibacillus</taxon>
    </lineage>
</organism>
<comment type="caution">
    <text evidence="9">The sequence shown here is derived from an EMBL/GenBank/DDBJ whole genome shotgun (WGS) entry which is preliminary data.</text>
</comment>
<protein>
    <recommendedName>
        <fullName evidence="8">ABC transmembrane type-1 domain-containing protein</fullName>
    </recommendedName>
</protein>
<evidence type="ECO:0000256" key="7">
    <source>
        <dbReference type="RuleBase" id="RU363032"/>
    </source>
</evidence>
<keyword evidence="5 7" id="KW-1133">Transmembrane helix</keyword>
<dbReference type="InterPro" id="IPR035906">
    <property type="entry name" value="MetI-like_sf"/>
</dbReference>
<evidence type="ECO:0000256" key="1">
    <source>
        <dbReference type="ARBA" id="ARBA00004651"/>
    </source>
</evidence>
<evidence type="ECO:0000259" key="8">
    <source>
        <dbReference type="PROSITE" id="PS50928"/>
    </source>
</evidence>
<sequence>MKTLITGTVMLSVIVIMLLISWIDLPSDPNAMNIANRFAPPSGEHWLGTDQYGRDILSRLLLASQSALTVSLGGVGSGMLIGCILGAVAGYMKGLIGSVIMRAMDVLFAFPNLLLALMLVTVLGTGQVNVLLAIAVFSVPSFARLMYGFVLEAQSYGYIKAARSYNAGHAVILFRHLIPAALPRIGVQMSLALGSGILTETALSFLGLGVQPPHPSWGGMLNEAQSFMYLAPAYPLIPGFVIFLAVAGFNLLGDGIAARHKEAVS</sequence>
<feature type="transmembrane region" description="Helical" evidence="7">
    <location>
        <begin position="130"/>
        <end position="150"/>
    </location>
</feature>
<feature type="transmembrane region" description="Helical" evidence="7">
    <location>
        <begin position="5"/>
        <end position="23"/>
    </location>
</feature>
<evidence type="ECO:0000256" key="2">
    <source>
        <dbReference type="ARBA" id="ARBA00022448"/>
    </source>
</evidence>
<dbReference type="SUPFAM" id="SSF161098">
    <property type="entry name" value="MetI-like"/>
    <property type="match status" value="1"/>
</dbReference>
<gene>
    <name evidence="9" type="ORF">CHH67_07775</name>
</gene>
<feature type="transmembrane region" description="Helical" evidence="7">
    <location>
        <begin position="227"/>
        <end position="252"/>
    </location>
</feature>
<evidence type="ECO:0000313" key="10">
    <source>
        <dbReference type="Proteomes" id="UP000215596"/>
    </source>
</evidence>
<dbReference type="AlphaFoldDB" id="A0A268EXM9"/>
<dbReference type="InterPro" id="IPR000515">
    <property type="entry name" value="MetI-like"/>
</dbReference>
<feature type="transmembrane region" description="Helical" evidence="7">
    <location>
        <begin position="103"/>
        <end position="124"/>
    </location>
</feature>
<accession>A0A268EXM9</accession>
<keyword evidence="2 7" id="KW-0813">Transport</keyword>